<reference evidence="1" key="1">
    <citation type="journal article" date="2014" name="Int. J. Syst. Evol. Microbiol.">
        <title>Complete genome sequence of Corynebacterium casei LMG S-19264T (=DSM 44701T), isolated from a smear-ripened cheese.</title>
        <authorList>
            <consortium name="US DOE Joint Genome Institute (JGI-PGF)"/>
            <person name="Walter F."/>
            <person name="Albersmeier A."/>
            <person name="Kalinowski J."/>
            <person name="Ruckert C."/>
        </authorList>
    </citation>
    <scope>NUCLEOTIDE SEQUENCE</scope>
    <source>
        <strain evidence="1">CGMCC 1.12187</strain>
    </source>
</reference>
<organism evidence="1 2">
    <name type="scientific">Kocuria dechangensis</name>
    <dbReference type="NCBI Taxonomy" id="1176249"/>
    <lineage>
        <taxon>Bacteria</taxon>
        <taxon>Bacillati</taxon>
        <taxon>Actinomycetota</taxon>
        <taxon>Actinomycetes</taxon>
        <taxon>Micrococcales</taxon>
        <taxon>Micrococcaceae</taxon>
        <taxon>Kocuria</taxon>
    </lineage>
</organism>
<dbReference type="NCBIfam" id="NF002614">
    <property type="entry name" value="PRK02265.1"/>
    <property type="match status" value="1"/>
</dbReference>
<sequence length="259" mass="28753">MKIEEVLHHYNTPLVAPPYFLRRARFYDREYLNVLYRTDPEALAAVVPEPLQFDDPLVRFEIIKMGDVAGYGPYVEAGQAIPVTFQGEKGEYLHAMYLDEFGATAAGREMGAYPKLPGKPSLVIEEGALVGRLDFGSERVATATMAYKWEDMDHEEALEQVRTPQFGLRIAPLRSGGFEQFSLMRTQITDVVVKGAWAGPARLQLNAHVMAPLADLPVLEVVNATHVLTDLTLSNFEEVHDYLAHGQPPRTRPGTGVGS</sequence>
<dbReference type="GO" id="GO:0016829">
    <property type="term" value="F:lyase activity"/>
    <property type="evidence" value="ECO:0007669"/>
    <property type="project" value="InterPro"/>
</dbReference>
<dbReference type="Proteomes" id="UP000638848">
    <property type="component" value="Unassembled WGS sequence"/>
</dbReference>
<accession>A0A917LX84</accession>
<proteinExistence type="predicted"/>
<protein>
    <submittedName>
        <fullName evidence="1">Acetoacetate decarboxylase</fullName>
    </submittedName>
</protein>
<dbReference type="Pfam" id="PF06314">
    <property type="entry name" value="ADC"/>
    <property type="match status" value="1"/>
</dbReference>
<dbReference type="InterPro" id="IPR010451">
    <property type="entry name" value="Acetoacetate_decarboxylase"/>
</dbReference>
<gene>
    <name evidence="1" type="primary">adc</name>
    <name evidence="1" type="ORF">GCM10011374_25580</name>
</gene>
<evidence type="ECO:0000313" key="2">
    <source>
        <dbReference type="Proteomes" id="UP000638848"/>
    </source>
</evidence>
<evidence type="ECO:0000313" key="1">
    <source>
        <dbReference type="EMBL" id="GGG61444.1"/>
    </source>
</evidence>
<reference evidence="1" key="2">
    <citation type="submission" date="2020-09" db="EMBL/GenBank/DDBJ databases">
        <authorList>
            <person name="Sun Q."/>
            <person name="Zhou Y."/>
        </authorList>
    </citation>
    <scope>NUCLEOTIDE SEQUENCE</scope>
    <source>
        <strain evidence="1">CGMCC 1.12187</strain>
    </source>
</reference>
<dbReference type="AlphaFoldDB" id="A0A917LX84"/>
<dbReference type="RefSeq" id="WP_188537804.1">
    <property type="nucleotide sequence ID" value="NZ_BMEQ01000014.1"/>
</dbReference>
<dbReference type="EMBL" id="BMEQ01000014">
    <property type="protein sequence ID" value="GGG61444.1"/>
    <property type="molecule type" value="Genomic_DNA"/>
</dbReference>
<dbReference type="InterPro" id="IPR023375">
    <property type="entry name" value="ADC_dom_sf"/>
</dbReference>
<dbReference type="Gene3D" id="2.40.400.10">
    <property type="entry name" value="Acetoacetate decarboxylase-like"/>
    <property type="match status" value="1"/>
</dbReference>
<dbReference type="SUPFAM" id="SSF160104">
    <property type="entry name" value="Acetoacetate decarboxylase-like"/>
    <property type="match status" value="1"/>
</dbReference>
<comment type="caution">
    <text evidence="1">The sequence shown here is derived from an EMBL/GenBank/DDBJ whole genome shotgun (WGS) entry which is preliminary data.</text>
</comment>
<name>A0A917LX84_9MICC</name>
<keyword evidence="2" id="KW-1185">Reference proteome</keyword>